<keyword evidence="2" id="KW-1185">Reference proteome</keyword>
<accession>A0A1Y1T2Y7</accession>
<gene>
    <name evidence="1" type="ORF">IIF7_11183</name>
</gene>
<comment type="caution">
    <text evidence="1">The sequence shown here is derived from an EMBL/GenBank/DDBJ whole genome shotgun (WGS) entry which is preliminary data.</text>
</comment>
<organism evidence="1 2">
    <name type="scientific">Zunongwangia atlantica 22II14-10F7</name>
    <dbReference type="NCBI Taxonomy" id="1185767"/>
    <lineage>
        <taxon>Bacteria</taxon>
        <taxon>Pseudomonadati</taxon>
        <taxon>Bacteroidota</taxon>
        <taxon>Flavobacteriia</taxon>
        <taxon>Flavobacteriales</taxon>
        <taxon>Flavobacteriaceae</taxon>
        <taxon>Zunongwangia</taxon>
    </lineage>
</organism>
<reference evidence="1 2" key="1">
    <citation type="submission" date="2013-04" db="EMBL/GenBank/DDBJ databases">
        <title>Zunongwangia sp. 22II14-10F7 Genome Sequencing.</title>
        <authorList>
            <person name="Lai Q."/>
            <person name="Shao Z."/>
        </authorList>
    </citation>
    <scope>NUCLEOTIDE SEQUENCE [LARGE SCALE GENOMIC DNA]</scope>
    <source>
        <strain evidence="1 2">22II14-10F7</strain>
    </source>
</reference>
<dbReference type="STRING" id="1185767.IIF7_11183"/>
<protein>
    <submittedName>
        <fullName evidence="1">Uncharacterized protein</fullName>
    </submittedName>
</protein>
<name>A0A1Y1T2Y7_9FLAO</name>
<dbReference type="Proteomes" id="UP000192746">
    <property type="component" value="Unassembled WGS sequence"/>
</dbReference>
<evidence type="ECO:0000313" key="1">
    <source>
        <dbReference type="EMBL" id="ORL45381.1"/>
    </source>
</evidence>
<dbReference type="AlphaFoldDB" id="A0A1Y1T2Y7"/>
<dbReference type="EMBL" id="ARYN01000009">
    <property type="protein sequence ID" value="ORL45381.1"/>
    <property type="molecule type" value="Genomic_DNA"/>
</dbReference>
<sequence length="111" mass="13319">METYYIYKFWQYLKTQDSNNVNEVFEVMLKKDNLFYCKQLFCNDNNILKWEVSIPNGGLLIVTFGDKYFLYKSDQEKLVQEKEGSRTDITLEPYEEIEDVKDPDYSSPRLN</sequence>
<proteinExistence type="predicted"/>
<dbReference type="RefSeq" id="WP_084841775.1">
    <property type="nucleotide sequence ID" value="NZ_ARYN01000009.1"/>
</dbReference>
<evidence type="ECO:0000313" key="2">
    <source>
        <dbReference type="Proteomes" id="UP000192746"/>
    </source>
</evidence>